<dbReference type="Pfam" id="PF16289">
    <property type="entry name" value="PIN_12"/>
    <property type="match status" value="1"/>
</dbReference>
<evidence type="ECO:0000313" key="2">
    <source>
        <dbReference type="EMBL" id="ANF27318.1"/>
    </source>
</evidence>
<dbReference type="AlphaFoldDB" id="A0A172WUZ3"/>
<dbReference type="Proteomes" id="UP000077787">
    <property type="component" value="Chromosome"/>
</dbReference>
<accession>A0A172WUZ3</accession>
<gene>
    <name evidence="2" type="ORF">PS273GM_20365</name>
</gene>
<reference evidence="2 3" key="1">
    <citation type="submission" date="2016-05" db="EMBL/GenBank/DDBJ databases">
        <title>Genome sequence of Pseudomonas stutzeri 273 and identification of the exopolysaccharide biosynthesis locus.</title>
        <authorList>
            <person name="Wu S."/>
            <person name="Sun C."/>
        </authorList>
    </citation>
    <scope>NUCLEOTIDE SEQUENCE [LARGE SCALE GENOMIC DNA]</scope>
    <source>
        <strain evidence="2 3">273</strain>
    </source>
</reference>
<organism evidence="2 3">
    <name type="scientific">Stutzerimonas stutzeri</name>
    <name type="common">Pseudomonas stutzeri</name>
    <dbReference type="NCBI Taxonomy" id="316"/>
    <lineage>
        <taxon>Bacteria</taxon>
        <taxon>Pseudomonadati</taxon>
        <taxon>Pseudomonadota</taxon>
        <taxon>Gammaproteobacteria</taxon>
        <taxon>Pseudomonadales</taxon>
        <taxon>Pseudomonadaceae</taxon>
        <taxon>Stutzerimonas</taxon>
    </lineage>
</organism>
<dbReference type="RefSeq" id="WP_064482384.1">
    <property type="nucleotide sequence ID" value="NZ_CP015641.1"/>
</dbReference>
<dbReference type="EMBL" id="CP015641">
    <property type="protein sequence ID" value="ANF27318.1"/>
    <property type="molecule type" value="Genomic_DNA"/>
</dbReference>
<protein>
    <recommendedName>
        <fullName evidence="1">DUF4935 domain-containing protein</fullName>
    </recommendedName>
</protein>
<evidence type="ECO:0000259" key="1">
    <source>
        <dbReference type="Pfam" id="PF16289"/>
    </source>
</evidence>
<proteinExistence type="predicted"/>
<name>A0A172WUZ3_STUST</name>
<dbReference type="InterPro" id="IPR032557">
    <property type="entry name" value="DUF4935"/>
</dbReference>
<sequence>MPLVTRKVFIDTEFFVKANLDFNSSTIKSFEGLCSDNQLNHITSTIVVNEVRRKIVDHIKDALKGIKNFRRKAAVLKEYDDESIKSLFTEINEGDLEAKALKAFEDFIEASNATVVDMSRVDGNEIVEMFFNHVSPFSTQKPNEFRDAFSLLAIRSALEGQEKVYVVSADPDHKAFCEANERFVSIEALSALLDIYNKHNDDRSQFVEQFLNLKKQEIIEQIKSQLEDAESYNSSTWEDAEVDTFEVAEIEDFEPQIVHLDDESCKVVFDVTVKFLVNVSGPDTANGHYDKEDGILYTFDSIERQEEEEKEFSIELDLSFEADEGEFINDEFVLHVKGLGGGIEFGVEEYPWEDPRM</sequence>
<feature type="domain" description="DUF4935" evidence="1">
    <location>
        <begin position="8"/>
        <end position="172"/>
    </location>
</feature>
<evidence type="ECO:0000313" key="3">
    <source>
        <dbReference type="Proteomes" id="UP000077787"/>
    </source>
</evidence>
<dbReference type="OrthoDB" id="9766796at2"/>